<keyword evidence="2" id="KW-0614">Plasmid</keyword>
<keyword evidence="3" id="KW-1185">Reference proteome</keyword>
<proteinExistence type="predicted"/>
<geneLocation type="plasmid" evidence="2 3">
    <name>pTRESU01</name>
</geneLocation>
<dbReference type="InterPro" id="IPR050336">
    <property type="entry name" value="Chromosome_partition/occlusion"/>
</dbReference>
<dbReference type="Proteomes" id="UP000006852">
    <property type="component" value="Plasmid pTRESU01"/>
</dbReference>
<evidence type="ECO:0000313" key="3">
    <source>
        <dbReference type="Proteomes" id="UP000006852"/>
    </source>
</evidence>
<dbReference type="GO" id="GO:0007059">
    <property type="term" value="P:chromosome segregation"/>
    <property type="evidence" value="ECO:0007669"/>
    <property type="project" value="TreeGrafter"/>
</dbReference>
<organism evidence="2 3">
    <name type="scientific">Treponema succinifaciens (strain ATCC 33096 / DSM 2489 / 6091)</name>
    <dbReference type="NCBI Taxonomy" id="869209"/>
    <lineage>
        <taxon>Bacteria</taxon>
        <taxon>Pseudomonadati</taxon>
        <taxon>Spirochaetota</taxon>
        <taxon>Spirochaetia</taxon>
        <taxon>Spirochaetales</taxon>
        <taxon>Treponemataceae</taxon>
        <taxon>Treponema</taxon>
    </lineage>
</organism>
<dbReference type="RefSeq" id="WP_013702812.1">
    <property type="nucleotide sequence ID" value="NC_015386.1"/>
</dbReference>
<evidence type="ECO:0000259" key="1">
    <source>
        <dbReference type="SMART" id="SM00470"/>
    </source>
</evidence>
<dbReference type="Gene3D" id="1.10.10.2830">
    <property type="match status" value="1"/>
</dbReference>
<dbReference type="EMBL" id="CP002632">
    <property type="protein sequence ID" value="AEB15570.1"/>
    <property type="molecule type" value="Genomic_DNA"/>
</dbReference>
<dbReference type="Pfam" id="PF02195">
    <property type="entry name" value="ParB_N"/>
    <property type="match status" value="1"/>
</dbReference>
<gene>
    <name evidence="2" type="ordered locus">Tresu_2714</name>
</gene>
<protein>
    <submittedName>
        <fullName evidence="2">ParB domain protein nuclease</fullName>
    </submittedName>
</protein>
<dbReference type="Gene3D" id="3.90.1530.10">
    <property type="entry name" value="Conserved hypothetical protein from pyrococcus furiosus pfu- 392566-001, ParB domain"/>
    <property type="match status" value="1"/>
</dbReference>
<dbReference type="AlphaFoldDB" id="F2NYS1"/>
<dbReference type="eggNOG" id="COG1475">
    <property type="taxonomic scope" value="Bacteria"/>
</dbReference>
<dbReference type="CDD" id="cd16387">
    <property type="entry name" value="ParB_N_Srx"/>
    <property type="match status" value="1"/>
</dbReference>
<dbReference type="OrthoDB" id="361226at2"/>
<evidence type="ECO:0000313" key="2">
    <source>
        <dbReference type="EMBL" id="AEB15570.1"/>
    </source>
</evidence>
<dbReference type="GeneID" id="302999800"/>
<accession>F2NYS1</accession>
<dbReference type="InterPro" id="IPR036086">
    <property type="entry name" value="ParB/Sulfiredoxin_sf"/>
</dbReference>
<dbReference type="SUPFAM" id="SSF110849">
    <property type="entry name" value="ParB/Sulfiredoxin"/>
    <property type="match status" value="1"/>
</dbReference>
<dbReference type="PANTHER" id="PTHR33375:SF1">
    <property type="entry name" value="CHROMOSOME-PARTITIONING PROTEIN PARB-RELATED"/>
    <property type="match status" value="1"/>
</dbReference>
<dbReference type="KEGG" id="tsu:Tresu_2714"/>
<dbReference type="PANTHER" id="PTHR33375">
    <property type="entry name" value="CHROMOSOME-PARTITIONING PROTEIN PARB-RELATED"/>
    <property type="match status" value="1"/>
</dbReference>
<dbReference type="GO" id="GO:0005694">
    <property type="term" value="C:chromosome"/>
    <property type="evidence" value="ECO:0007669"/>
    <property type="project" value="TreeGrafter"/>
</dbReference>
<sequence length="270" mass="30710">MKTLNFLSAGDNAPLADGGLQFSKTMLTEKIEKHDFFERLFKIDEGVLERIVASMRKNGFDNSQPLHIWHTAVKDGGEHWYLIDGYTRFTACKKAGITRIPVTVHEDFDDFNAAYKYVLSLQVNRRNLTSDELMKNVAIMLGSDEVRNFEGDKAQMIAETLGVSKRTAQRAISLEKNADDNLLESVEKGELSVNQAYNKMQGERTENEKRTVKKSVLSEKETKKEKSYKYTETELLKIIHIAIEKANEGLSEAEIIERIKKLSEVNENGI</sequence>
<dbReference type="HOGENOM" id="CLU_1030320_0_0_12"/>
<reference evidence="3" key="1">
    <citation type="submission" date="2011-04" db="EMBL/GenBank/DDBJ databases">
        <title>The complete genome of plasmid of Treponema succinifaciens DSM 2489.</title>
        <authorList>
            <person name="Lucas S."/>
            <person name="Copeland A."/>
            <person name="Lapidus A."/>
            <person name="Bruce D."/>
            <person name="Goodwin L."/>
            <person name="Pitluck S."/>
            <person name="Peters L."/>
            <person name="Kyrpides N."/>
            <person name="Mavromatis K."/>
            <person name="Ivanova N."/>
            <person name="Ovchinnikova G."/>
            <person name="Teshima H."/>
            <person name="Detter J.C."/>
            <person name="Tapia R."/>
            <person name="Han C."/>
            <person name="Land M."/>
            <person name="Hauser L."/>
            <person name="Markowitz V."/>
            <person name="Cheng J.-F."/>
            <person name="Hugenholtz P."/>
            <person name="Woyke T."/>
            <person name="Wu D."/>
            <person name="Gronow S."/>
            <person name="Wellnitz S."/>
            <person name="Brambilla E."/>
            <person name="Klenk H.-P."/>
            <person name="Eisen J.A."/>
        </authorList>
    </citation>
    <scope>NUCLEOTIDE SEQUENCE [LARGE SCALE GENOMIC DNA]</scope>
    <source>
        <strain evidence="3">ATCC 33096 / DSM 2489 / 6091</strain>
        <plasmid evidence="3">Plasmid pTRESU01</plasmid>
    </source>
</reference>
<dbReference type="InterPro" id="IPR003115">
    <property type="entry name" value="ParB_N"/>
</dbReference>
<dbReference type="SMART" id="SM00470">
    <property type="entry name" value="ParB"/>
    <property type="match status" value="1"/>
</dbReference>
<name>F2NYS1_TRES6</name>
<feature type="domain" description="ParB-like N-terminal" evidence="1">
    <location>
        <begin position="24"/>
        <end position="125"/>
    </location>
</feature>